<dbReference type="GO" id="GO:0005509">
    <property type="term" value="F:calcium ion binding"/>
    <property type="evidence" value="ECO:0007669"/>
    <property type="project" value="InterPro"/>
</dbReference>
<evidence type="ECO:0008006" key="5">
    <source>
        <dbReference type="Google" id="ProtNLM"/>
    </source>
</evidence>
<dbReference type="GeneID" id="33556981"/>
<dbReference type="AlphaFoldDB" id="A0A1Y1UMU5"/>
<sequence>MSLLLLGPCLDQVHQTTVEMSEESLATLRCSTTRFQTFPPHSPRRSTQSVMSRQVALATWGKRSSTDSKVCETRLTDGDRAKACPWRKKAPMLRGAMEAVCIKTEALEQYPGMQLIRHVGARRRGSRAPSSPDILRLSQRFEKCWLASIVDNNMQLQYLCSQVSSSHNDLNTVLTMLWLLAGLFLRDVGAQTFVPTARVDQDFTWITDVQSASNLPSWLHFNNGTLMGRPTMADVGSFVVNLGTPVTIQVTPRPGPVIVSDPIVNQLHSPTITSCFPYSANSSHYPGARVPPGWSFSMGFEPNTFTAPTRVFYQAALSDGSPLPAWLSFNNQTVTFDGVAPIASQSYNITVAGSDTFGCADIFQSFNLVVASHDLEVSPVSLNLTSGVWSSTSVPIDATLDGEPIDVDLTIGSIPGLTYVPTNKSFVGVPQGDSIAVPISIEDKYGDIANTTLFMDFSPYAFTSPTLGPFLVNETFSIDLGPYLKSQADLNATFKPASPWVSLKGLSLQGTVPSNVTHSVEVDLQATDPNTHAISTAVVTLWPPPEAIKARRPGLSKAVRIVLGVIGASIGVLIILMLALILHRRKKEKELESQLTTPSMEYDEKMPPSAQVLIKHDTWKRFVNPFQTTPRSMPAISPPVIMPSFANAAYQAQLAAAIDQAGIVKRGGAYEYPDTPNPDARSSEHETTDSHFHGHSSRASWESEAPFVWAAADRSSPVSPPRAQSEMARSSTPSSPRSVRTSDPPITSPSAIALAVSTSKDDELSSSALGSTYLANVIDTIHFPTESELSASSEDAIISTASRIDTRRSPDSFHSRIPVRRVSPTIVNTQSRLVNLENEKSVSTRDASQTAVSDFASLHAFPSLPSLPMPVHRILLGVAEPFHFYPPLRTSNTSSTTSSDSKPQGLPGATYEAVSDDMPEWIHFDDLELWGVPEAAGVWNIKVLEKTETGQRIVGRFEIEVVGR</sequence>
<dbReference type="Gene3D" id="2.60.40.10">
    <property type="entry name" value="Immunoglobulins"/>
    <property type="match status" value="1"/>
</dbReference>
<feature type="compositionally biased region" description="Basic and acidic residues" evidence="1">
    <location>
        <begin position="681"/>
        <end position="692"/>
    </location>
</feature>
<feature type="region of interest" description="Disordered" evidence="1">
    <location>
        <begin position="669"/>
        <end position="698"/>
    </location>
</feature>
<feature type="transmembrane region" description="Helical" evidence="2">
    <location>
        <begin position="561"/>
        <end position="582"/>
    </location>
</feature>
<name>A0A1Y1UMU5_9TREE</name>
<reference evidence="3 4" key="1">
    <citation type="submission" date="2017-03" db="EMBL/GenBank/DDBJ databases">
        <title>Widespread Adenine N6-methylation of Active Genes in Fungi.</title>
        <authorList>
            <consortium name="DOE Joint Genome Institute"/>
            <person name="Mondo S.J."/>
            <person name="Dannebaum R.O."/>
            <person name="Kuo R.C."/>
            <person name="Louie K.B."/>
            <person name="Bewick A.J."/>
            <person name="Labutti K."/>
            <person name="Haridas S."/>
            <person name="Kuo A."/>
            <person name="Salamov A."/>
            <person name="Ahrendt S.R."/>
            <person name="Lau R."/>
            <person name="Bowen B.P."/>
            <person name="Lipzen A."/>
            <person name="Sullivan W."/>
            <person name="Andreopoulos W.B."/>
            <person name="Clum A."/>
            <person name="Lindquist E."/>
            <person name="Daum C."/>
            <person name="Northen T.R."/>
            <person name="Ramamoorthy G."/>
            <person name="Schmitz R.J."/>
            <person name="Gryganskyi A."/>
            <person name="Culley D."/>
            <person name="Magnuson J."/>
            <person name="James T.Y."/>
            <person name="O'Malley M.A."/>
            <person name="Stajich J.E."/>
            <person name="Spatafora J.W."/>
            <person name="Visel A."/>
            <person name="Grigoriev I.V."/>
        </authorList>
    </citation>
    <scope>NUCLEOTIDE SEQUENCE [LARGE SCALE GENOMIC DNA]</scope>
    <source>
        <strain evidence="3 4">NRRL Y-17943</strain>
    </source>
</reference>
<dbReference type="InterPro" id="IPR013783">
    <property type="entry name" value="Ig-like_fold"/>
</dbReference>
<keyword evidence="4" id="KW-1185">Reference proteome</keyword>
<dbReference type="Proteomes" id="UP000193218">
    <property type="component" value="Unassembled WGS sequence"/>
</dbReference>
<dbReference type="EMBL" id="NBSH01000003">
    <property type="protein sequence ID" value="ORX39378.1"/>
    <property type="molecule type" value="Genomic_DNA"/>
</dbReference>
<gene>
    <name evidence="3" type="ORF">BD324DRAFT_619460</name>
</gene>
<evidence type="ECO:0000256" key="1">
    <source>
        <dbReference type="SAM" id="MobiDB-lite"/>
    </source>
</evidence>
<evidence type="ECO:0000313" key="3">
    <source>
        <dbReference type="EMBL" id="ORX39378.1"/>
    </source>
</evidence>
<dbReference type="InterPro" id="IPR015919">
    <property type="entry name" value="Cadherin-like_sf"/>
</dbReference>
<keyword evidence="2" id="KW-1133">Transmembrane helix</keyword>
<feature type="region of interest" description="Disordered" evidence="1">
    <location>
        <begin position="890"/>
        <end position="911"/>
    </location>
</feature>
<feature type="compositionally biased region" description="Low complexity" evidence="1">
    <location>
        <begin position="729"/>
        <end position="745"/>
    </location>
</feature>
<keyword evidence="2" id="KW-0472">Membrane</keyword>
<keyword evidence="2" id="KW-0812">Transmembrane</keyword>
<organism evidence="3 4">
    <name type="scientific">Kockovaella imperatae</name>
    <dbReference type="NCBI Taxonomy" id="4999"/>
    <lineage>
        <taxon>Eukaryota</taxon>
        <taxon>Fungi</taxon>
        <taxon>Dikarya</taxon>
        <taxon>Basidiomycota</taxon>
        <taxon>Agaricomycotina</taxon>
        <taxon>Tremellomycetes</taxon>
        <taxon>Tremellales</taxon>
        <taxon>Cuniculitremaceae</taxon>
        <taxon>Kockovaella</taxon>
    </lineage>
</organism>
<protein>
    <recommendedName>
        <fullName evidence="5">Dystroglycan-type cadherin-like domain-containing protein</fullName>
    </recommendedName>
</protein>
<dbReference type="OrthoDB" id="414243at2759"/>
<dbReference type="STRING" id="4999.A0A1Y1UMU5"/>
<proteinExistence type="predicted"/>
<dbReference type="Pfam" id="PF05345">
    <property type="entry name" value="He_PIG"/>
    <property type="match status" value="1"/>
</dbReference>
<feature type="compositionally biased region" description="Low complexity" evidence="1">
    <location>
        <begin position="890"/>
        <end position="901"/>
    </location>
</feature>
<dbReference type="GO" id="GO:0016020">
    <property type="term" value="C:membrane"/>
    <property type="evidence" value="ECO:0007669"/>
    <property type="project" value="InterPro"/>
</dbReference>
<dbReference type="RefSeq" id="XP_021873241.1">
    <property type="nucleotide sequence ID" value="XM_022015173.1"/>
</dbReference>
<evidence type="ECO:0000256" key="2">
    <source>
        <dbReference type="SAM" id="Phobius"/>
    </source>
</evidence>
<feature type="region of interest" description="Disordered" evidence="1">
    <location>
        <begin position="712"/>
        <end position="750"/>
    </location>
</feature>
<dbReference type="InParanoid" id="A0A1Y1UMU5"/>
<dbReference type="SUPFAM" id="SSF49313">
    <property type="entry name" value="Cadherin-like"/>
    <property type="match status" value="2"/>
</dbReference>
<comment type="caution">
    <text evidence="3">The sequence shown here is derived from an EMBL/GenBank/DDBJ whole genome shotgun (WGS) entry which is preliminary data.</text>
</comment>
<accession>A0A1Y1UMU5</accession>
<evidence type="ECO:0000313" key="4">
    <source>
        <dbReference type="Proteomes" id="UP000193218"/>
    </source>
</evidence>